<sequence>MNHSSSHDVPAPTQPPEQILDSLARRLHDGTLRSRQIGELGEQYAAAWLESQGWRTLDRNWHCRYGELDVVSRNPMGQIVFVEVKTRRTMRYGTPQEAVTASKQINLRHAAVQWLTAPEHRMPNSGVRFDVVTVVVQGDRPLLHHIEGAF</sequence>
<dbReference type="Proteomes" id="UP000285262">
    <property type="component" value="Unassembled WGS sequence"/>
</dbReference>
<keyword evidence="9" id="KW-0255">Endonuclease</keyword>
<dbReference type="EMBL" id="LNKD01000001">
    <property type="protein sequence ID" value="OSG87741.1"/>
    <property type="molecule type" value="Genomic_DNA"/>
</dbReference>
<dbReference type="PANTHER" id="PTHR34039:SF1">
    <property type="entry name" value="UPF0102 PROTEIN YRAN"/>
    <property type="match status" value="1"/>
</dbReference>
<evidence type="ECO:0000313" key="9">
    <source>
        <dbReference type="EMBL" id="OSG87741.1"/>
    </source>
</evidence>
<evidence type="ECO:0000313" key="6">
    <source>
        <dbReference type="EMBL" id="KAB6032208.1"/>
    </source>
</evidence>
<evidence type="ECO:0000256" key="1">
    <source>
        <dbReference type="ARBA" id="ARBA00006738"/>
    </source>
</evidence>
<reference evidence="3 29" key="8">
    <citation type="submission" date="2023-06" db="EMBL/GenBank/DDBJ databases">
        <title>Complete Genome Sequences of Bifidobacterium faecale strain JCM19861T was isolated from human faeces by Jung-Hye Choi et al. (2014).</title>
        <authorList>
            <person name="Okuhama S."/>
            <person name="Takahashi H."/>
            <person name="Imaizumi K."/>
            <person name="Nakayama S."/>
            <person name="Ogata Y."/>
            <person name="Suda W."/>
        </authorList>
    </citation>
    <scope>NUCLEOTIDE SEQUENCE [LARGE SCALE GENOMIC DNA]</scope>
    <source>
        <strain evidence="3 29">JCM 19861</strain>
    </source>
</reference>
<organism evidence="9 20">
    <name type="scientific">Bifidobacterium adolescentis</name>
    <dbReference type="NCBI Taxonomy" id="1680"/>
    <lineage>
        <taxon>Bacteria</taxon>
        <taxon>Bacillati</taxon>
        <taxon>Actinomycetota</taxon>
        <taxon>Actinomycetes</taxon>
        <taxon>Bifidobacteriales</taxon>
        <taxon>Bifidobacteriaceae</taxon>
        <taxon>Bifidobacterium</taxon>
    </lineage>
</organism>
<dbReference type="NCBIfam" id="NF009154">
    <property type="entry name" value="PRK12497.3-3"/>
    <property type="match status" value="1"/>
</dbReference>
<dbReference type="Proteomes" id="UP000193664">
    <property type="component" value="Unassembled WGS sequence"/>
</dbReference>
<dbReference type="EMBL" id="CP047129">
    <property type="protein sequence ID" value="QHB62365.1"/>
    <property type="molecule type" value="Genomic_DNA"/>
</dbReference>
<dbReference type="SMR" id="A0A076JG56"/>
<dbReference type="Proteomes" id="UP000193905">
    <property type="component" value="Unassembled WGS sequence"/>
</dbReference>
<dbReference type="KEGG" id="bado:BBMN23_0642"/>
<dbReference type="RefSeq" id="WP_003808759.1">
    <property type="nucleotide sequence ID" value="NZ_AP028457.1"/>
</dbReference>
<reference evidence="13 26" key="5">
    <citation type="submission" date="2019-12" db="EMBL/GenBank/DDBJ databases">
        <title>Draft Genome Sequence of Bifidobacterium adolescentis ZJ2.</title>
        <authorList>
            <person name="Jin Z."/>
        </authorList>
    </citation>
    <scope>NUCLEOTIDE SEQUENCE [LARGE SCALE GENOMIC DNA]</scope>
    <source>
        <strain evidence="13 26">ZJ2</strain>
    </source>
</reference>
<dbReference type="Gene3D" id="3.40.1350.10">
    <property type="match status" value="1"/>
</dbReference>
<proteinExistence type="inferred from homology"/>
<dbReference type="Proteomes" id="UP000464884">
    <property type="component" value="Chromosome"/>
</dbReference>
<dbReference type="PANTHER" id="PTHR34039">
    <property type="entry name" value="UPF0102 PROTEIN YRAN"/>
    <property type="match status" value="1"/>
</dbReference>
<evidence type="ECO:0000313" key="22">
    <source>
        <dbReference type="Proteomes" id="UP000193905"/>
    </source>
</evidence>
<evidence type="ECO:0000313" key="27">
    <source>
        <dbReference type="Proteomes" id="UP000470200"/>
    </source>
</evidence>
<dbReference type="EMBL" id="NAQF01000005">
    <property type="protein sequence ID" value="OQM57877.1"/>
    <property type="molecule type" value="Genomic_DNA"/>
</dbReference>
<evidence type="ECO:0000313" key="3">
    <source>
        <dbReference type="EMBL" id="BEK82645.1"/>
    </source>
</evidence>
<dbReference type="EMBL" id="JANFYM010000002">
    <property type="protein sequence ID" value="MCQ4792663.1"/>
    <property type="molecule type" value="Genomic_DNA"/>
</dbReference>
<dbReference type="Proteomes" id="UP000193377">
    <property type="component" value="Unassembled WGS sequence"/>
</dbReference>
<dbReference type="CDD" id="cd20736">
    <property type="entry name" value="PoNe_Nuclease"/>
    <property type="match status" value="1"/>
</dbReference>
<dbReference type="KEGG" id="badl:BADO_0609"/>
<dbReference type="InterPro" id="IPR003509">
    <property type="entry name" value="UPF0102_YraN-like"/>
</dbReference>
<reference evidence="19 20" key="1">
    <citation type="journal article" date="2016" name="Sci. Rep.">
        <title>Evaluation of genetic diversity among strains of the human gut commensal Bifidobacterium adolescentis.</title>
        <authorList>
            <person name="Duranti S."/>
            <person name="Milani C."/>
            <person name="Lugli G.A."/>
            <person name="Mancabelli L."/>
            <person name="Turroni F."/>
            <person name="Ferrario C."/>
            <person name="Mangifesta M."/>
            <person name="Viappiani A."/>
            <person name="Sanchez B."/>
            <person name="Margolles A."/>
            <person name="van Sinderen D."/>
            <person name="Ventura M."/>
        </authorList>
    </citation>
    <scope>NUCLEOTIDE SEQUENCE [LARGE SCALE GENOMIC DNA]</scope>
    <source>
        <strain evidence="9 20">487B</strain>
        <strain evidence="17">703B</strain>
        <strain evidence="10 21">AD2-8</strain>
        <strain evidence="11 22">AL46-2</strain>
        <strain evidence="12 19">AL46-7</strain>
    </source>
</reference>
<dbReference type="OMA" id="TVLERNW"/>
<protein>
    <recommendedName>
        <fullName evidence="2">UPF0102 protein AD0028_0631</fullName>
    </recommendedName>
</protein>
<dbReference type="AlphaFoldDB" id="A0A076JG56"/>
<reference evidence="17" key="9">
    <citation type="submission" date="2023-09" db="EMBL/GenBank/DDBJ databases">
        <title>Ecological and genomic based identification of the Bifidobacterium adolescentis prototype of the healthy human gut microbiota.</title>
        <authorList>
            <person name="Lugli G.A."/>
            <person name="Argentini C."/>
            <person name="Tarracchini C."/>
            <person name="Fontana F."/>
            <person name="Alessandri G."/>
            <person name="Mancabelli L."/>
            <person name="Milani C."/>
            <person name="Turroni F."/>
            <person name="Ventura M."/>
        </authorList>
    </citation>
    <scope>NUCLEOTIDE SEQUENCE</scope>
    <source>
        <strain evidence="17">703B</strain>
    </source>
</reference>
<accession>A0A076JG56</accession>
<dbReference type="EMBL" id="LNKF01000002">
    <property type="protein sequence ID" value="OSG95390.1"/>
    <property type="molecule type" value="Genomic_DNA"/>
</dbReference>
<keyword evidence="9" id="KW-0378">Hydrolase</keyword>
<dbReference type="Proteomes" id="UP000193179">
    <property type="component" value="Chromosome"/>
</dbReference>
<dbReference type="Proteomes" id="UP000470926">
    <property type="component" value="Unassembled WGS sequence"/>
</dbReference>
<evidence type="ECO:0000313" key="25">
    <source>
        <dbReference type="Proteomes" id="UP000285462"/>
    </source>
</evidence>
<reference evidence="7" key="7">
    <citation type="submission" date="2022-06" db="EMBL/GenBank/DDBJ databases">
        <title>Isolation of gut microbiota from human fecal samples.</title>
        <authorList>
            <person name="Pamer E.G."/>
            <person name="Barat B."/>
            <person name="Waligurski E."/>
            <person name="Medina S."/>
            <person name="Paddock L."/>
            <person name="Mostad J."/>
        </authorList>
    </citation>
    <scope>NUCLEOTIDE SEQUENCE</scope>
    <source>
        <strain evidence="7">SL.1.01</strain>
    </source>
</reference>
<reference evidence="27 28" key="4">
    <citation type="journal article" date="2019" name="Nat. Med.">
        <title>A library of human gut bacterial isolates paired with longitudinal multiomics data enables mechanistic microbiome research.</title>
        <authorList>
            <person name="Poyet M."/>
            <person name="Groussin M."/>
            <person name="Gibbons S.M."/>
            <person name="Avila-Pacheco J."/>
            <person name="Jiang X."/>
            <person name="Kearney S.M."/>
            <person name="Perrotta A.R."/>
            <person name="Berdy B."/>
            <person name="Zhao S."/>
            <person name="Lieberman T.D."/>
            <person name="Swanson P.K."/>
            <person name="Smith M."/>
            <person name="Roesemann S."/>
            <person name="Alexander J.E."/>
            <person name="Rich S.A."/>
            <person name="Livny J."/>
            <person name="Vlamakis H."/>
            <person name="Clish C."/>
            <person name="Bullock K."/>
            <person name="Deik A."/>
            <person name="Scott J."/>
            <person name="Pierce K.A."/>
            <person name="Xavier R.J."/>
            <person name="Alm E.J."/>
        </authorList>
    </citation>
    <scope>NUCLEOTIDE SEQUENCE [LARGE SCALE GENOMIC DNA]</scope>
    <source>
        <strain evidence="5 27">BIOML-A105</strain>
        <strain evidence="6 28">BIOML-A26</strain>
    </source>
</reference>
<evidence type="ECO:0000313" key="23">
    <source>
        <dbReference type="Proteomes" id="UP000284589"/>
    </source>
</evidence>
<dbReference type="Proteomes" id="UP000886943">
    <property type="component" value="Unassembled WGS sequence"/>
</dbReference>
<evidence type="ECO:0000313" key="10">
    <source>
        <dbReference type="EMBL" id="OSG95390.1"/>
    </source>
</evidence>
<reference evidence="4" key="6">
    <citation type="submission" date="2021-08" db="EMBL/GenBank/DDBJ databases">
        <title>Draft genome sequence of the GABA producer Bifidobacterium adolescentis 4-2, isolated from healthy human feces.</title>
        <authorList>
            <person name="Altaib H."/>
            <person name="Niwa R."/>
            <person name="Abe M."/>
            <person name="Suzuki T."/>
        </authorList>
    </citation>
    <scope>NUCLEOTIDE SEQUENCE</scope>
    <source>
        <strain evidence="4">4-2</strain>
    </source>
</reference>
<dbReference type="HAMAP" id="MF_00048">
    <property type="entry name" value="UPF0102"/>
    <property type="match status" value="1"/>
</dbReference>
<dbReference type="GeneID" id="4556844"/>
<dbReference type="Proteomes" id="UP000284589">
    <property type="component" value="Unassembled WGS sequence"/>
</dbReference>
<evidence type="ECO:0000313" key="29">
    <source>
        <dbReference type="Proteomes" id="UP001357973"/>
    </source>
</evidence>
<reference evidence="8 18" key="2">
    <citation type="submission" date="2017-03" db="EMBL/GenBank/DDBJ databases">
        <title>Maternal inheritance of bifidobacteria.</title>
        <authorList>
            <person name="Lugli G.A."/>
            <person name="Duranti S."/>
            <person name="Milani C."/>
            <person name="Mancabelli L."/>
        </authorList>
    </citation>
    <scope>NUCLEOTIDE SEQUENCE [LARGE SCALE GENOMIC DNA]</scope>
    <source>
        <strain evidence="8 18">1892B</strain>
    </source>
</reference>
<evidence type="ECO:0000313" key="26">
    <source>
        <dbReference type="Proteomes" id="UP000464884"/>
    </source>
</evidence>
<dbReference type="EMBL" id="WDFR01000001">
    <property type="protein sequence ID" value="KAB6032208.1"/>
    <property type="molecule type" value="Genomic_DNA"/>
</dbReference>
<dbReference type="NCBIfam" id="TIGR00252">
    <property type="entry name" value="YraN family protein"/>
    <property type="match status" value="1"/>
</dbReference>
<evidence type="ECO:0000313" key="12">
    <source>
        <dbReference type="EMBL" id="OSH01593.1"/>
    </source>
</evidence>
<evidence type="ECO:0000313" key="4">
    <source>
        <dbReference type="EMBL" id="GJD13397.1"/>
    </source>
</evidence>
<evidence type="ECO:0000313" key="20">
    <source>
        <dbReference type="Proteomes" id="UP000193377"/>
    </source>
</evidence>
<evidence type="ECO:0000313" key="16">
    <source>
        <dbReference type="EMBL" id="RHK27365.1"/>
    </source>
</evidence>
<dbReference type="EMBL" id="QRNG01000001">
    <property type="protein sequence ID" value="RHK27365.1"/>
    <property type="molecule type" value="Genomic_DNA"/>
</dbReference>
<dbReference type="NCBIfam" id="NF009150">
    <property type="entry name" value="PRK12497.1-3"/>
    <property type="match status" value="1"/>
</dbReference>
<evidence type="ECO:0000256" key="2">
    <source>
        <dbReference type="HAMAP-Rule" id="MF_00048"/>
    </source>
</evidence>
<evidence type="ECO:0000313" key="21">
    <source>
        <dbReference type="Proteomes" id="UP000193664"/>
    </source>
</evidence>
<evidence type="ECO:0000313" key="15">
    <source>
        <dbReference type="EMBL" id="RHJ20310.1"/>
    </source>
</evidence>
<dbReference type="Proteomes" id="UP001206013">
    <property type="component" value="Unassembled WGS sequence"/>
</dbReference>
<dbReference type="EMBL" id="AP028457">
    <property type="protein sequence ID" value="BEK82645.1"/>
    <property type="molecule type" value="Genomic_DNA"/>
</dbReference>
<reference evidence="23 24" key="3">
    <citation type="submission" date="2018-08" db="EMBL/GenBank/DDBJ databases">
        <title>A genome reference for cultivated species of the human gut microbiota.</title>
        <authorList>
            <person name="Zou Y."/>
            <person name="Xue W."/>
            <person name="Luo G."/>
        </authorList>
    </citation>
    <scope>NUCLEOTIDE SEQUENCE [LARGE SCALE GENOMIC DNA]</scope>
    <source>
        <strain evidence="14 25">AF21-27</strain>
        <strain evidence="16 24">AF45-19</strain>
        <strain evidence="15 23">AM12-20</strain>
    </source>
</reference>
<dbReference type="GO" id="GO:0003676">
    <property type="term" value="F:nucleic acid binding"/>
    <property type="evidence" value="ECO:0007669"/>
    <property type="project" value="InterPro"/>
</dbReference>
<dbReference type="Proteomes" id="UP001357973">
    <property type="component" value="Chromosome"/>
</dbReference>
<dbReference type="Proteomes" id="UP000192714">
    <property type="component" value="Unassembled WGS sequence"/>
</dbReference>
<dbReference type="EMBL" id="LNKH01000003">
    <property type="protein sequence ID" value="OSG98041.1"/>
    <property type="molecule type" value="Genomic_DNA"/>
</dbReference>
<dbReference type="Pfam" id="PF02021">
    <property type="entry name" value="UPF0102"/>
    <property type="match status" value="1"/>
</dbReference>
<dbReference type="NCBIfam" id="NF011274">
    <property type="entry name" value="PRK14681.1"/>
    <property type="match status" value="1"/>
</dbReference>
<dbReference type="Proteomes" id="UP000470200">
    <property type="component" value="Unassembled WGS sequence"/>
</dbReference>
<name>A0A076JG56_BIFAD</name>
<dbReference type="InterPro" id="IPR011335">
    <property type="entry name" value="Restrct_endonuc-II-like"/>
</dbReference>
<evidence type="ECO:0000313" key="5">
    <source>
        <dbReference type="EMBL" id="KAB5887239.1"/>
    </source>
</evidence>
<evidence type="ECO:0000313" key="18">
    <source>
        <dbReference type="Proteomes" id="UP000192714"/>
    </source>
</evidence>
<dbReference type="eggNOG" id="COG0792">
    <property type="taxonomic scope" value="Bacteria"/>
</dbReference>
<keyword evidence="29" id="KW-1185">Reference proteome</keyword>
<evidence type="ECO:0000313" key="24">
    <source>
        <dbReference type="Proteomes" id="UP000285262"/>
    </source>
</evidence>
<dbReference type="EMBL" id="WDIP01000001">
    <property type="protein sequence ID" value="KAB5887239.1"/>
    <property type="molecule type" value="Genomic_DNA"/>
</dbReference>
<dbReference type="GO" id="GO:0004519">
    <property type="term" value="F:endonuclease activity"/>
    <property type="evidence" value="ECO:0007669"/>
    <property type="project" value="UniProtKB-KW"/>
</dbReference>
<dbReference type="EMBL" id="QRVT01000001">
    <property type="protein sequence ID" value="RGS65995.1"/>
    <property type="molecule type" value="Genomic_DNA"/>
</dbReference>
<dbReference type="Proteomes" id="UP000285462">
    <property type="component" value="Unassembled WGS sequence"/>
</dbReference>
<dbReference type="EMBL" id="LNKI01000001">
    <property type="protein sequence ID" value="OSH01593.1"/>
    <property type="molecule type" value="Genomic_DNA"/>
</dbReference>
<evidence type="ECO:0000313" key="11">
    <source>
        <dbReference type="EMBL" id="OSG98041.1"/>
    </source>
</evidence>
<evidence type="ECO:0000313" key="13">
    <source>
        <dbReference type="EMBL" id="QHB62365.1"/>
    </source>
</evidence>
<dbReference type="Proteomes" id="UP000193208">
    <property type="component" value="Unassembled WGS sequence"/>
</dbReference>
<evidence type="ECO:0000313" key="14">
    <source>
        <dbReference type="EMBL" id="RGS65995.1"/>
    </source>
</evidence>
<evidence type="ECO:0000313" key="17">
    <source>
        <dbReference type="EMBL" id="WNE85946.1"/>
    </source>
</evidence>
<dbReference type="EMBL" id="QRLP01000001">
    <property type="protein sequence ID" value="RHJ20310.1"/>
    <property type="molecule type" value="Genomic_DNA"/>
</dbReference>
<evidence type="ECO:0000313" key="8">
    <source>
        <dbReference type="EMBL" id="OQM57877.1"/>
    </source>
</evidence>
<dbReference type="SUPFAM" id="SSF52980">
    <property type="entry name" value="Restriction endonuclease-like"/>
    <property type="match status" value="1"/>
</dbReference>
<dbReference type="InterPro" id="IPR011856">
    <property type="entry name" value="tRNA_endonuc-like_dom_sf"/>
</dbReference>
<evidence type="ECO:0000313" key="28">
    <source>
        <dbReference type="Proteomes" id="UP000470926"/>
    </source>
</evidence>
<dbReference type="EMBL" id="CP133648">
    <property type="protein sequence ID" value="WNE85946.1"/>
    <property type="molecule type" value="Genomic_DNA"/>
</dbReference>
<evidence type="ECO:0000313" key="19">
    <source>
        <dbReference type="Proteomes" id="UP000193208"/>
    </source>
</evidence>
<gene>
    <name evidence="10" type="ORF">AD0028_0631</name>
    <name evidence="11" type="ORF">AL0462_0588</name>
    <name evidence="12" type="ORF">AL0467_0652</name>
    <name evidence="9" type="ORF">B0487_0659</name>
    <name evidence="17" type="ORF">B0703_03240</name>
    <name evidence="3" type="ORF">B19861_05870</name>
    <name evidence="8" type="ORF">B5789_1364</name>
    <name evidence="4" type="ORF">BIFAD42_03810</name>
    <name evidence="16" type="ORF">DW072_01320</name>
    <name evidence="15" type="ORF">DW139_02950</name>
    <name evidence="14" type="ORF">DWX79_02640</name>
    <name evidence="13" type="ORF">F3K97_03220</name>
    <name evidence="6" type="ORF">GA542_03320</name>
    <name evidence="5" type="ORF">GA629_01295</name>
    <name evidence="7" type="ORF">NE692_04190</name>
</gene>
<keyword evidence="9" id="KW-0540">Nuclease</keyword>
<comment type="similarity">
    <text evidence="1 2">Belongs to the UPF0102 family.</text>
</comment>
<dbReference type="EMBL" id="BPPZ01000001">
    <property type="protein sequence ID" value="GJD13397.1"/>
    <property type="molecule type" value="Genomic_DNA"/>
</dbReference>
<evidence type="ECO:0000313" key="7">
    <source>
        <dbReference type="EMBL" id="MCQ4792663.1"/>
    </source>
</evidence>